<dbReference type="AlphaFoldDB" id="A0AAV5I8Z0"/>
<evidence type="ECO:0000313" key="3">
    <source>
        <dbReference type="Proteomes" id="UP001054252"/>
    </source>
</evidence>
<comment type="caution">
    <text evidence="2">The sequence shown here is derived from an EMBL/GenBank/DDBJ whole genome shotgun (WGS) entry which is preliminary data.</text>
</comment>
<name>A0AAV5I8Z0_9ROSI</name>
<proteinExistence type="predicted"/>
<gene>
    <name evidence="2" type="ORF">SLEP1_g7328</name>
</gene>
<evidence type="ECO:0000256" key="1">
    <source>
        <dbReference type="SAM" id="MobiDB-lite"/>
    </source>
</evidence>
<dbReference type="Proteomes" id="UP001054252">
    <property type="component" value="Unassembled WGS sequence"/>
</dbReference>
<accession>A0AAV5I8Z0</accession>
<evidence type="ECO:0000313" key="2">
    <source>
        <dbReference type="EMBL" id="GKU93760.1"/>
    </source>
</evidence>
<organism evidence="2 3">
    <name type="scientific">Rubroshorea leprosula</name>
    <dbReference type="NCBI Taxonomy" id="152421"/>
    <lineage>
        <taxon>Eukaryota</taxon>
        <taxon>Viridiplantae</taxon>
        <taxon>Streptophyta</taxon>
        <taxon>Embryophyta</taxon>
        <taxon>Tracheophyta</taxon>
        <taxon>Spermatophyta</taxon>
        <taxon>Magnoliopsida</taxon>
        <taxon>eudicotyledons</taxon>
        <taxon>Gunneridae</taxon>
        <taxon>Pentapetalae</taxon>
        <taxon>rosids</taxon>
        <taxon>malvids</taxon>
        <taxon>Malvales</taxon>
        <taxon>Dipterocarpaceae</taxon>
        <taxon>Rubroshorea</taxon>
    </lineage>
</organism>
<protein>
    <submittedName>
        <fullName evidence="2">Uncharacterized protein</fullName>
    </submittedName>
</protein>
<feature type="region of interest" description="Disordered" evidence="1">
    <location>
        <begin position="41"/>
        <end position="61"/>
    </location>
</feature>
<dbReference type="EMBL" id="BPVZ01000007">
    <property type="protein sequence ID" value="GKU93760.1"/>
    <property type="molecule type" value="Genomic_DNA"/>
</dbReference>
<reference evidence="2 3" key="1">
    <citation type="journal article" date="2021" name="Commun. Biol.">
        <title>The genome of Shorea leprosula (Dipterocarpaceae) highlights the ecological relevance of drought in aseasonal tropical rainforests.</title>
        <authorList>
            <person name="Ng K.K.S."/>
            <person name="Kobayashi M.J."/>
            <person name="Fawcett J.A."/>
            <person name="Hatakeyama M."/>
            <person name="Paape T."/>
            <person name="Ng C.H."/>
            <person name="Ang C.C."/>
            <person name="Tnah L.H."/>
            <person name="Lee C.T."/>
            <person name="Nishiyama T."/>
            <person name="Sese J."/>
            <person name="O'Brien M.J."/>
            <person name="Copetti D."/>
            <person name="Mohd Noor M.I."/>
            <person name="Ong R.C."/>
            <person name="Putra M."/>
            <person name="Sireger I.Z."/>
            <person name="Indrioko S."/>
            <person name="Kosugi Y."/>
            <person name="Izuno A."/>
            <person name="Isagi Y."/>
            <person name="Lee S.L."/>
            <person name="Shimizu K.K."/>
        </authorList>
    </citation>
    <scope>NUCLEOTIDE SEQUENCE [LARGE SCALE GENOMIC DNA]</scope>
    <source>
        <strain evidence="2">214</strain>
    </source>
</reference>
<sequence>MAEVIACSVDFDIQDCLDELFLFIPSGDVEFVSMKVSRNSSHFWDQKPNKRGSRQSGKFLW</sequence>
<keyword evidence="3" id="KW-1185">Reference proteome</keyword>